<comment type="caution">
    <text evidence="1">The sequence shown here is derived from an EMBL/GenBank/DDBJ whole genome shotgun (WGS) entry which is preliminary data.</text>
</comment>
<dbReference type="Proteomes" id="UP000733744">
    <property type="component" value="Unassembled WGS sequence"/>
</dbReference>
<dbReference type="EMBL" id="RYFG02000102">
    <property type="protein sequence ID" value="TRW93230.1"/>
    <property type="molecule type" value="Genomic_DNA"/>
</dbReference>
<reference evidence="1 2" key="1">
    <citation type="journal article" date="2019" name="Antonie Van Leeuwenhoek">
        <title>Description of 'Ca. Methylobacter oryzae' KRF1, a novel species from the environmentally important Methylobacter clade 2.</title>
        <authorList>
            <person name="Khatri K."/>
            <person name="Mohite J.A."/>
            <person name="Pandit P.S."/>
            <person name="Bahulikar R."/>
            <person name="Rahalkar M.C."/>
        </authorList>
    </citation>
    <scope>NUCLEOTIDE SEQUENCE [LARGE SCALE GENOMIC DNA]</scope>
    <source>
        <strain evidence="1 2">KRF1</strain>
    </source>
</reference>
<sequence>MTSHTIISVSHAIYRNVYTTENDEFRLPDSQVEILGTSANCNAIRIAEYVAGKDVEQRKAVALRLPSFA</sequence>
<name>A0ABY3C938_9GAMM</name>
<proteinExistence type="predicted"/>
<organism evidence="1 2">
    <name type="scientific">Candidatus Methylobacter oryzae</name>
    <dbReference type="NCBI Taxonomy" id="2497749"/>
    <lineage>
        <taxon>Bacteria</taxon>
        <taxon>Pseudomonadati</taxon>
        <taxon>Pseudomonadota</taxon>
        <taxon>Gammaproteobacteria</taxon>
        <taxon>Methylococcales</taxon>
        <taxon>Methylococcaceae</taxon>
        <taxon>Methylobacter</taxon>
    </lineage>
</organism>
<gene>
    <name evidence="1" type="ORF">EKO24_013150</name>
</gene>
<protein>
    <submittedName>
        <fullName evidence="1">Uncharacterized protein</fullName>
    </submittedName>
</protein>
<accession>A0ABY3C938</accession>
<keyword evidence="2" id="KW-1185">Reference proteome</keyword>
<evidence type="ECO:0000313" key="2">
    <source>
        <dbReference type="Proteomes" id="UP000733744"/>
    </source>
</evidence>
<dbReference type="RefSeq" id="WP_127030477.1">
    <property type="nucleotide sequence ID" value="NZ_RYFG02000102.1"/>
</dbReference>
<evidence type="ECO:0000313" key="1">
    <source>
        <dbReference type="EMBL" id="TRW93230.1"/>
    </source>
</evidence>